<evidence type="ECO:0000313" key="2">
    <source>
        <dbReference type="Proteomes" id="UP000253998"/>
    </source>
</evidence>
<comment type="caution">
    <text evidence="1">The sequence shown here is derived from an EMBL/GenBank/DDBJ whole genome shotgun (WGS) entry which is preliminary data.</text>
</comment>
<gene>
    <name evidence="1" type="ORF">DPV83_05295</name>
</gene>
<proteinExistence type="predicted"/>
<name>A0A8B2U7B5_9PAST</name>
<accession>A0A8B2U7B5</accession>
<protein>
    <submittedName>
        <fullName evidence="1">Zf-HC2 domain-containing protein</fullName>
    </submittedName>
</protein>
<evidence type="ECO:0000313" key="1">
    <source>
        <dbReference type="EMBL" id="RDE71112.1"/>
    </source>
</evidence>
<reference evidence="1 2" key="1">
    <citation type="submission" date="2018-05" db="EMBL/GenBank/DDBJ databases">
        <title>Draft Genome Sequences for a Diverse set of 7 Haemophilus Species.</title>
        <authorList>
            <person name="Nichols M."/>
            <person name="Topaz N."/>
            <person name="Wang X."/>
            <person name="Wang X."/>
            <person name="Boxrud D."/>
        </authorList>
    </citation>
    <scope>NUCLEOTIDE SEQUENCE [LARGE SCALE GENOMIC DNA]</scope>
    <source>
        <strain evidence="1 2">C2001002503</strain>
    </source>
</reference>
<dbReference type="EMBL" id="QEPM01000003">
    <property type="protein sequence ID" value="RDE71112.1"/>
    <property type="molecule type" value="Genomic_DNA"/>
</dbReference>
<organism evidence="1 2">
    <name type="scientific">Aggregatibacter segnis</name>
    <dbReference type="NCBI Taxonomy" id="739"/>
    <lineage>
        <taxon>Bacteria</taxon>
        <taxon>Pseudomonadati</taxon>
        <taxon>Pseudomonadota</taxon>
        <taxon>Gammaproteobacteria</taxon>
        <taxon>Pasteurellales</taxon>
        <taxon>Pasteurellaceae</taxon>
        <taxon>Aggregatibacter</taxon>
    </lineage>
</organism>
<dbReference type="AlphaFoldDB" id="A0A8B2U7B5"/>
<sequence length="56" mass="6646">MKCNQVTKFISMHQEKPLSLLTQGRVYLHLAICPYCRAFAKNCKKMHKLMRDFSEQ</sequence>
<dbReference type="Proteomes" id="UP000253998">
    <property type="component" value="Unassembled WGS sequence"/>
</dbReference>